<dbReference type="OrthoDB" id="2341644at2759"/>
<organism evidence="1 2">
    <name type="scientific">Dentiscutata erythropus</name>
    <dbReference type="NCBI Taxonomy" id="1348616"/>
    <lineage>
        <taxon>Eukaryota</taxon>
        <taxon>Fungi</taxon>
        <taxon>Fungi incertae sedis</taxon>
        <taxon>Mucoromycota</taxon>
        <taxon>Glomeromycotina</taxon>
        <taxon>Glomeromycetes</taxon>
        <taxon>Diversisporales</taxon>
        <taxon>Gigasporaceae</taxon>
        <taxon>Dentiscutata</taxon>
    </lineage>
</organism>
<name>A0A9N9CG06_9GLOM</name>
<keyword evidence="2" id="KW-1185">Reference proteome</keyword>
<protein>
    <submittedName>
        <fullName evidence="1">5429_t:CDS:1</fullName>
    </submittedName>
</protein>
<accession>A0A9N9CG06</accession>
<proteinExistence type="predicted"/>
<dbReference type="Proteomes" id="UP000789405">
    <property type="component" value="Unassembled WGS sequence"/>
</dbReference>
<sequence length="309" mass="37012">MNEHQYTRNDESKSEWVINVSTHGQSKYSSQQTILPSECKHSFYNTIRAQLRQITIYGFTKARYTMNTNQINQMSLFFNPNVPDHISICFNEMRYEVIIPYEEICKIQIINFGKLVINFRYRFERKYYYREVNHPWMLKRILLYSDPTDGYLDEAISLCLRPLNSVDYYYAQNVKTEINKLNRMKWKILSKRIGIFHSPKVMIGQRNGTCTQVTKQSSGTITTPELILNEVYVTCIFATEKRAIFYPVNGTFYHLRLFISRRFQNKQWNKTWFRNSRGIWIKLKNESDWNLAKSESQCGKMERVIIYFK</sequence>
<evidence type="ECO:0000313" key="1">
    <source>
        <dbReference type="EMBL" id="CAG8600464.1"/>
    </source>
</evidence>
<dbReference type="EMBL" id="CAJVPY010003745">
    <property type="protein sequence ID" value="CAG8600464.1"/>
    <property type="molecule type" value="Genomic_DNA"/>
</dbReference>
<evidence type="ECO:0000313" key="2">
    <source>
        <dbReference type="Proteomes" id="UP000789405"/>
    </source>
</evidence>
<gene>
    <name evidence="1" type="ORF">DERYTH_LOCUS7615</name>
</gene>
<dbReference type="AlphaFoldDB" id="A0A9N9CG06"/>
<comment type="caution">
    <text evidence="1">The sequence shown here is derived from an EMBL/GenBank/DDBJ whole genome shotgun (WGS) entry which is preliminary data.</text>
</comment>
<reference evidence="1" key="1">
    <citation type="submission" date="2021-06" db="EMBL/GenBank/DDBJ databases">
        <authorList>
            <person name="Kallberg Y."/>
            <person name="Tangrot J."/>
            <person name="Rosling A."/>
        </authorList>
    </citation>
    <scope>NUCLEOTIDE SEQUENCE</scope>
    <source>
        <strain evidence="1">MA453B</strain>
    </source>
</reference>